<feature type="non-terminal residue" evidence="1">
    <location>
        <position position="1"/>
    </location>
</feature>
<proteinExistence type="predicted"/>
<reference evidence="1 2" key="1">
    <citation type="submission" date="2018-08" db="EMBL/GenBank/DDBJ databases">
        <title>Genome sequencing of rice bacterial endophytes.</title>
        <authorList>
            <person name="Venturi V."/>
        </authorList>
    </citation>
    <scope>NUCLEOTIDE SEQUENCE [LARGE SCALE GENOMIC DNA]</scope>
    <source>
        <strain evidence="1 2">E1205</strain>
    </source>
</reference>
<evidence type="ECO:0000313" key="1">
    <source>
        <dbReference type="EMBL" id="RIA17586.1"/>
    </source>
</evidence>
<dbReference type="Proteomes" id="UP000265836">
    <property type="component" value="Unassembled WGS sequence"/>
</dbReference>
<sequence>LSDVLQGRQRPRDGAHARSCLTRNYTAARGFTFVLGRLTALAVGGHWKRPLRL</sequence>
<dbReference type="EMBL" id="QXDA01000016">
    <property type="protein sequence ID" value="RIA17586.1"/>
    <property type="molecule type" value="Genomic_DNA"/>
</dbReference>
<protein>
    <submittedName>
        <fullName evidence="1">Uncharacterized protein</fullName>
    </submittedName>
</protein>
<dbReference type="AlphaFoldDB" id="A0A397LXM3"/>
<organism evidence="1 2">
    <name type="scientific">Ectopseudomonas oleovorans</name>
    <name type="common">Pseudomonas oleovorans</name>
    <dbReference type="NCBI Taxonomy" id="301"/>
    <lineage>
        <taxon>Bacteria</taxon>
        <taxon>Pseudomonadati</taxon>
        <taxon>Pseudomonadota</taxon>
        <taxon>Gammaproteobacteria</taxon>
        <taxon>Pseudomonadales</taxon>
        <taxon>Pseudomonadaceae</taxon>
        <taxon>Ectopseudomonas</taxon>
    </lineage>
</organism>
<gene>
    <name evidence="1" type="ORF">DFO61_5234</name>
</gene>
<accession>A0A397LXM3</accession>
<name>A0A397LXM3_ECTOL</name>
<evidence type="ECO:0000313" key="2">
    <source>
        <dbReference type="Proteomes" id="UP000265836"/>
    </source>
</evidence>
<comment type="caution">
    <text evidence="1">The sequence shown here is derived from an EMBL/GenBank/DDBJ whole genome shotgun (WGS) entry which is preliminary data.</text>
</comment>